<accession>A0A168CZA1</accession>
<dbReference type="InterPro" id="IPR000237">
    <property type="entry name" value="GRIP_dom"/>
</dbReference>
<feature type="compositionally biased region" description="Basic residues" evidence="5">
    <location>
        <begin position="174"/>
        <end position="185"/>
    </location>
</feature>
<dbReference type="GO" id="GO:0006888">
    <property type="term" value="P:endoplasmic reticulum to Golgi vesicle-mediated transport"/>
    <property type="evidence" value="ECO:0007669"/>
    <property type="project" value="TreeGrafter"/>
</dbReference>
<dbReference type="PANTHER" id="PTHR18921">
    <property type="entry name" value="MYOSIN HEAVY CHAIN - RELATED"/>
    <property type="match status" value="1"/>
</dbReference>
<dbReference type="OrthoDB" id="425925at2759"/>
<comment type="subcellular location">
    <subcellularLocation>
        <location evidence="1">Golgi apparatus</location>
    </subcellularLocation>
</comment>
<dbReference type="Pfam" id="PF10375">
    <property type="entry name" value="GRAB"/>
    <property type="match status" value="1"/>
</dbReference>
<evidence type="ECO:0000313" key="7">
    <source>
        <dbReference type="EMBL" id="KZZ97188.1"/>
    </source>
</evidence>
<dbReference type="GO" id="GO:0007030">
    <property type="term" value="P:Golgi organization"/>
    <property type="evidence" value="ECO:0007669"/>
    <property type="project" value="TreeGrafter"/>
</dbReference>
<dbReference type="VEuPathDB" id="FungiDB:AAP_00831"/>
<feature type="region of interest" description="Disordered" evidence="5">
    <location>
        <begin position="135"/>
        <end position="271"/>
    </location>
</feature>
<feature type="compositionally biased region" description="Polar residues" evidence="5">
    <location>
        <begin position="248"/>
        <end position="267"/>
    </location>
</feature>
<feature type="compositionally biased region" description="Polar residues" evidence="5">
    <location>
        <begin position="631"/>
        <end position="659"/>
    </location>
</feature>
<evidence type="ECO:0000256" key="4">
    <source>
        <dbReference type="SAM" id="Coils"/>
    </source>
</evidence>
<proteinExistence type="predicted"/>
<evidence type="ECO:0000256" key="2">
    <source>
        <dbReference type="ARBA" id="ARBA00023034"/>
    </source>
</evidence>
<feature type="coiled-coil region" evidence="4">
    <location>
        <begin position="49"/>
        <end position="80"/>
    </location>
</feature>
<dbReference type="Proteomes" id="UP000242877">
    <property type="component" value="Unassembled WGS sequence"/>
</dbReference>
<keyword evidence="2" id="KW-0333">Golgi apparatus</keyword>
<protein>
    <submittedName>
        <fullName evidence="7">Golgi matrix protein</fullName>
    </submittedName>
</protein>
<feature type="compositionally biased region" description="Polar residues" evidence="5">
    <location>
        <begin position="139"/>
        <end position="158"/>
    </location>
</feature>
<dbReference type="GO" id="GO:0031267">
    <property type="term" value="F:small GTPase binding"/>
    <property type="evidence" value="ECO:0007669"/>
    <property type="project" value="TreeGrafter"/>
</dbReference>
<reference evidence="7 8" key="1">
    <citation type="journal article" date="2016" name="Genome Biol. Evol.">
        <title>Divergent and convergent evolution of fungal pathogenicity.</title>
        <authorList>
            <person name="Shang Y."/>
            <person name="Xiao G."/>
            <person name="Zheng P."/>
            <person name="Cen K."/>
            <person name="Zhan S."/>
            <person name="Wang C."/>
        </authorList>
    </citation>
    <scope>NUCLEOTIDE SEQUENCE [LARGE SCALE GENOMIC DNA]</scope>
    <source>
        <strain evidence="7 8">ARSEF 7405</strain>
    </source>
</reference>
<dbReference type="PROSITE" id="PS50913">
    <property type="entry name" value="GRIP"/>
    <property type="match status" value="1"/>
</dbReference>
<comment type="caution">
    <text evidence="7">The sequence shown here is derived from an EMBL/GenBank/DDBJ whole genome shotgun (WGS) entry which is preliminary data.</text>
</comment>
<dbReference type="InterPro" id="IPR019459">
    <property type="entry name" value="GRAB"/>
</dbReference>
<evidence type="ECO:0000256" key="1">
    <source>
        <dbReference type="ARBA" id="ARBA00004555"/>
    </source>
</evidence>
<keyword evidence="3 4" id="KW-0175">Coiled coil</keyword>
<feature type="coiled-coil region" evidence="4">
    <location>
        <begin position="277"/>
        <end position="534"/>
    </location>
</feature>
<dbReference type="AlphaFoldDB" id="A0A168CZA1"/>
<evidence type="ECO:0000256" key="3">
    <source>
        <dbReference type="ARBA" id="ARBA00023054"/>
    </source>
</evidence>
<feature type="region of interest" description="Disordered" evidence="5">
    <location>
        <begin position="625"/>
        <end position="707"/>
    </location>
</feature>
<evidence type="ECO:0000313" key="8">
    <source>
        <dbReference type="Proteomes" id="UP000242877"/>
    </source>
</evidence>
<feature type="domain" description="GRIP" evidence="6">
    <location>
        <begin position="577"/>
        <end position="628"/>
    </location>
</feature>
<sequence length="707" mass="80300">MATGQVSFHSPKLVKKVFVPTRENTIVNRLNKTKVEKYPDLAAEREEYLAQLRREDRKRREEYRNEEKRQKKEYEQLKWQKEHAYDSFMSEDMINQSSNENRSADWEDDFILTIEPFEGEQNMLGLSVNPYSRLKKGTVTGNSPPGSPSPHRSLSDLFTMSADPVSPATQVNAKQRKRNKKKAARAAKANGVATNDQDASPEVADSDGDEPSSPRPGNDSGEKSTDEVQQLADLQLSSDTPDVEGGLSSLNPEDNPISNTLAPTESGPSFDALVRDRDSLRMEVIELRKSLEEIQSKNDDEREKLQESLKSVRAEKENAEHRFRELLGKVNTIKSQLGERLKADAEELTQCRQQIVELEEQNAALSTDANEKAEKISTLTRQNELHEREISELRNRATLAQQNWLQEREDLQEQTRYLQNEFEEAKQAMHNWEILATEERTIRENLNEKVLDVEEQLQAVRADYERAAAECDSQALTIERLQKGIDEIQTARKQELRELAESSDAQIEELKRKIRQAEEQSTEANNKLAATEKELERALPFEKEVREKNLLIGKLRHEAVTLNEHLTKALKFLKKGRVEDNVDRHLVTNYLLQFLSLDRSDPKKFQVLQLIGALLGWSDEEKEQAGLARPGSTTHSTSPFGALRSPTSPMFRNTSTSSLPADYLTAGGSGSRKESLAELWSDFLEQEAQGSEKSSRRPSTSKPPPSH</sequence>
<organism evidence="7 8">
    <name type="scientific">Ascosphaera apis ARSEF 7405</name>
    <dbReference type="NCBI Taxonomy" id="392613"/>
    <lineage>
        <taxon>Eukaryota</taxon>
        <taxon>Fungi</taxon>
        <taxon>Dikarya</taxon>
        <taxon>Ascomycota</taxon>
        <taxon>Pezizomycotina</taxon>
        <taxon>Eurotiomycetes</taxon>
        <taxon>Eurotiomycetidae</taxon>
        <taxon>Onygenales</taxon>
        <taxon>Ascosphaeraceae</taxon>
        <taxon>Ascosphaera</taxon>
    </lineage>
</organism>
<dbReference type="GO" id="GO:0005794">
    <property type="term" value="C:Golgi apparatus"/>
    <property type="evidence" value="ECO:0007669"/>
    <property type="project" value="UniProtKB-SubCell"/>
</dbReference>
<dbReference type="EMBL" id="AZGZ01000002">
    <property type="protein sequence ID" value="KZZ97188.1"/>
    <property type="molecule type" value="Genomic_DNA"/>
</dbReference>
<dbReference type="PANTHER" id="PTHR18921:SF2">
    <property type="entry name" value="THYROID RECEPTOR-INTERACTING PROTEIN 11"/>
    <property type="match status" value="1"/>
</dbReference>
<evidence type="ECO:0000259" key="6">
    <source>
        <dbReference type="PROSITE" id="PS50913"/>
    </source>
</evidence>
<gene>
    <name evidence="7" type="ORF">AAP_00831</name>
</gene>
<keyword evidence="8" id="KW-1185">Reference proteome</keyword>
<evidence type="ECO:0000256" key="5">
    <source>
        <dbReference type="SAM" id="MobiDB-lite"/>
    </source>
</evidence>
<name>A0A168CZA1_9EURO</name>